<evidence type="ECO:0000256" key="3">
    <source>
        <dbReference type="RuleBase" id="RU000363"/>
    </source>
</evidence>
<accession>A0ABR1SGR2</accession>
<dbReference type="PRINTS" id="PR00080">
    <property type="entry name" value="SDRFAMILY"/>
</dbReference>
<organism evidence="4 5">
    <name type="scientific">Apiospora marii</name>
    <dbReference type="NCBI Taxonomy" id="335849"/>
    <lineage>
        <taxon>Eukaryota</taxon>
        <taxon>Fungi</taxon>
        <taxon>Dikarya</taxon>
        <taxon>Ascomycota</taxon>
        <taxon>Pezizomycotina</taxon>
        <taxon>Sordariomycetes</taxon>
        <taxon>Xylariomycetidae</taxon>
        <taxon>Amphisphaeriales</taxon>
        <taxon>Apiosporaceae</taxon>
        <taxon>Apiospora</taxon>
    </lineage>
</organism>
<dbReference type="InterPro" id="IPR036291">
    <property type="entry name" value="NAD(P)-bd_dom_sf"/>
</dbReference>
<sequence>MSAKKTVLITGCSQGGVGEALCRVFHEKGWYVFATLRNPAKAGSLAQLEHLEVLPLEVTSAESIQAAADAVAKRTGGSLDVLVNNAGQDFVTPLLDVNLDEAKRLYDVNVWSIVGVTQVFAPMLIKSKGTICNVSSTAACMPFAYAGIYQSSKIASQRISEVMRIEMAPLGVTVTTGMLGAVATPIHDNAGALNLPAGSYYTAVKETISKQRQGEHKPGAEKPEVTARNMYNDIIRGKAVIWRGGFAGLIKFLQAWMPSVLIHIVNNDKDLKVLEKAHQQGR</sequence>
<evidence type="ECO:0000256" key="1">
    <source>
        <dbReference type="ARBA" id="ARBA00006484"/>
    </source>
</evidence>
<keyword evidence="2" id="KW-0560">Oxidoreductase</keyword>
<comment type="caution">
    <text evidence="4">The sequence shown here is derived from an EMBL/GenBank/DDBJ whole genome shotgun (WGS) entry which is preliminary data.</text>
</comment>
<dbReference type="Pfam" id="PF00106">
    <property type="entry name" value="adh_short"/>
    <property type="match status" value="1"/>
</dbReference>
<dbReference type="Proteomes" id="UP001396898">
    <property type="component" value="Unassembled WGS sequence"/>
</dbReference>
<dbReference type="PRINTS" id="PR00081">
    <property type="entry name" value="GDHRDH"/>
</dbReference>
<gene>
    <name evidence="4" type="ORF">PG991_002918</name>
</gene>
<dbReference type="SUPFAM" id="SSF51735">
    <property type="entry name" value="NAD(P)-binding Rossmann-fold domains"/>
    <property type="match status" value="1"/>
</dbReference>
<dbReference type="EMBL" id="JAQQWI010000006">
    <property type="protein sequence ID" value="KAK8033520.1"/>
    <property type="molecule type" value="Genomic_DNA"/>
</dbReference>
<evidence type="ECO:0000313" key="4">
    <source>
        <dbReference type="EMBL" id="KAK8033520.1"/>
    </source>
</evidence>
<protein>
    <submittedName>
        <fullName evidence="4">Oxidoreductase</fullName>
    </submittedName>
</protein>
<dbReference type="PANTHER" id="PTHR44169">
    <property type="entry name" value="NADPH-DEPENDENT 1-ACYLDIHYDROXYACETONE PHOSPHATE REDUCTASE"/>
    <property type="match status" value="1"/>
</dbReference>
<dbReference type="InterPro" id="IPR002347">
    <property type="entry name" value="SDR_fam"/>
</dbReference>
<keyword evidence="5" id="KW-1185">Reference proteome</keyword>
<name>A0ABR1SGR2_9PEZI</name>
<proteinExistence type="inferred from homology"/>
<evidence type="ECO:0000256" key="2">
    <source>
        <dbReference type="ARBA" id="ARBA00023002"/>
    </source>
</evidence>
<reference evidence="4 5" key="1">
    <citation type="submission" date="2023-01" db="EMBL/GenBank/DDBJ databases">
        <title>Analysis of 21 Apiospora genomes using comparative genomics revels a genus with tremendous synthesis potential of carbohydrate active enzymes and secondary metabolites.</title>
        <authorList>
            <person name="Sorensen T."/>
        </authorList>
    </citation>
    <scope>NUCLEOTIDE SEQUENCE [LARGE SCALE GENOMIC DNA]</scope>
    <source>
        <strain evidence="4 5">CBS 20057</strain>
    </source>
</reference>
<dbReference type="PANTHER" id="PTHR44169:SF6">
    <property type="entry name" value="NADPH-DEPENDENT 1-ACYLDIHYDROXYACETONE PHOSPHATE REDUCTASE"/>
    <property type="match status" value="1"/>
</dbReference>
<dbReference type="Gene3D" id="3.40.50.720">
    <property type="entry name" value="NAD(P)-binding Rossmann-like Domain"/>
    <property type="match status" value="1"/>
</dbReference>
<comment type="similarity">
    <text evidence="1 3">Belongs to the short-chain dehydrogenases/reductases (SDR) family.</text>
</comment>
<evidence type="ECO:0000313" key="5">
    <source>
        <dbReference type="Proteomes" id="UP001396898"/>
    </source>
</evidence>